<organism evidence="2 3">
    <name type="scientific">Oceanibaculum pacificum</name>
    <dbReference type="NCBI Taxonomy" id="580166"/>
    <lineage>
        <taxon>Bacteria</taxon>
        <taxon>Pseudomonadati</taxon>
        <taxon>Pseudomonadota</taxon>
        <taxon>Alphaproteobacteria</taxon>
        <taxon>Rhodospirillales</taxon>
        <taxon>Oceanibaculaceae</taxon>
        <taxon>Oceanibaculum</taxon>
    </lineage>
</organism>
<dbReference type="EMBL" id="LPXN01000035">
    <property type="protein sequence ID" value="KZD12294.1"/>
    <property type="molecule type" value="Genomic_DNA"/>
</dbReference>
<dbReference type="AlphaFoldDB" id="A0A154WFJ0"/>
<proteinExistence type="predicted"/>
<comment type="caution">
    <text evidence="2">The sequence shown here is derived from an EMBL/GenBank/DDBJ whole genome shotgun (WGS) entry which is preliminary data.</text>
</comment>
<accession>A0A154WFJ0</accession>
<evidence type="ECO:0000313" key="3">
    <source>
        <dbReference type="Proteomes" id="UP000076400"/>
    </source>
</evidence>
<dbReference type="Proteomes" id="UP000076400">
    <property type="component" value="Unassembled WGS sequence"/>
</dbReference>
<dbReference type="InterPro" id="IPR007410">
    <property type="entry name" value="LpqE-like"/>
</dbReference>
<keyword evidence="3" id="KW-1185">Reference proteome</keyword>
<evidence type="ECO:0000256" key="1">
    <source>
        <dbReference type="SAM" id="SignalP"/>
    </source>
</evidence>
<reference evidence="2 3" key="1">
    <citation type="submission" date="2015-12" db="EMBL/GenBank/DDBJ databases">
        <title>Genome sequence of Oceanibaculum pacificum MCCC 1A02656.</title>
        <authorList>
            <person name="Lu L."/>
            <person name="Lai Q."/>
            <person name="Shao Z."/>
            <person name="Qian P."/>
        </authorList>
    </citation>
    <scope>NUCLEOTIDE SEQUENCE [LARGE SCALE GENOMIC DNA]</scope>
    <source>
        <strain evidence="2 3">MCCC 1A02656</strain>
    </source>
</reference>
<dbReference type="Pfam" id="PF04314">
    <property type="entry name" value="PCuAC"/>
    <property type="match status" value="1"/>
</dbReference>
<gene>
    <name evidence="2" type="ORF">AUP43_04790</name>
</gene>
<evidence type="ECO:0000313" key="2">
    <source>
        <dbReference type="EMBL" id="KZD12294.1"/>
    </source>
</evidence>
<evidence type="ECO:0008006" key="4">
    <source>
        <dbReference type="Google" id="ProtNLM"/>
    </source>
</evidence>
<feature type="chain" id="PRO_5007602393" description="Copper chaperone PCu(A)C" evidence="1">
    <location>
        <begin position="23"/>
        <end position="164"/>
    </location>
</feature>
<dbReference type="SUPFAM" id="SSF110087">
    <property type="entry name" value="DR1885-like metal-binding protein"/>
    <property type="match status" value="1"/>
</dbReference>
<dbReference type="Gene3D" id="2.60.40.1890">
    <property type="entry name" value="PCu(A)C copper chaperone"/>
    <property type="match status" value="1"/>
</dbReference>
<name>A0A154WFJ0_9PROT</name>
<dbReference type="STRING" id="580166.AUP43_04790"/>
<dbReference type="InterPro" id="IPR058248">
    <property type="entry name" value="Lxx211020-like"/>
</dbReference>
<feature type="signal peptide" evidence="1">
    <location>
        <begin position="1"/>
        <end position="22"/>
    </location>
</feature>
<dbReference type="RefSeq" id="WP_067552582.1">
    <property type="nucleotide sequence ID" value="NZ_LPXN01000035.1"/>
</dbReference>
<keyword evidence="1" id="KW-0732">Signal</keyword>
<dbReference type="PANTHER" id="PTHR36302:SF1">
    <property type="entry name" value="COPPER CHAPERONE PCU(A)C"/>
    <property type="match status" value="1"/>
</dbReference>
<sequence length="164" mass="17223">MRLLSSLIVAALALLMPVAASAHHDHVEASKVWSRATPPTAKTGAVYMTLTNDTGKADKLVAVKSDVAEKVEIHTHMMENNIMRMRRIDGVEVEPGTPVVFQPGGLHIMLIGLKQPLVAGQAIPLVLVYETAGEVKVTAEVLPTGAAGPEGMGGMGGHGKAHTH</sequence>
<dbReference type="PANTHER" id="PTHR36302">
    <property type="entry name" value="BLR7088 PROTEIN"/>
    <property type="match status" value="1"/>
</dbReference>
<dbReference type="InterPro" id="IPR036182">
    <property type="entry name" value="PCuAC_sf"/>
</dbReference>
<protein>
    <recommendedName>
        <fullName evidence="4">Copper chaperone PCu(A)C</fullName>
    </recommendedName>
</protein>
<dbReference type="OrthoDB" id="9796962at2"/>